<reference evidence="1 2" key="1">
    <citation type="submission" date="2019-07" db="EMBL/GenBank/DDBJ databases">
        <title>Genomic Encyclopedia of Archaeal and Bacterial Type Strains, Phase II (KMG-II): from individual species to whole genera.</title>
        <authorList>
            <person name="Goeker M."/>
        </authorList>
    </citation>
    <scope>NUCLEOTIDE SEQUENCE [LARGE SCALE GENOMIC DNA]</scope>
    <source>
        <strain evidence="1 2">ATCC BAA-1854</strain>
    </source>
</reference>
<keyword evidence="2" id="KW-1185">Reference proteome</keyword>
<dbReference type="Proteomes" id="UP000317010">
    <property type="component" value="Unassembled WGS sequence"/>
</dbReference>
<protein>
    <submittedName>
        <fullName evidence="1">Uncharacterized protein</fullName>
    </submittedName>
</protein>
<organism evidence="1 2">
    <name type="scientific">Mucilaginibacter frigoritolerans</name>
    <dbReference type="NCBI Taxonomy" id="652788"/>
    <lineage>
        <taxon>Bacteria</taxon>
        <taxon>Pseudomonadati</taxon>
        <taxon>Bacteroidota</taxon>
        <taxon>Sphingobacteriia</taxon>
        <taxon>Sphingobacteriales</taxon>
        <taxon>Sphingobacteriaceae</taxon>
        <taxon>Mucilaginibacter</taxon>
    </lineage>
</organism>
<evidence type="ECO:0000313" key="2">
    <source>
        <dbReference type="Proteomes" id="UP000317010"/>
    </source>
</evidence>
<proteinExistence type="predicted"/>
<sequence>METYIGRIKVYLAVNHHSIMMHHITKGTFISNRLMRYAFSIAVILCRDINNIVLVSKYHILPGNEADKQ</sequence>
<comment type="caution">
    <text evidence="1">The sequence shown here is derived from an EMBL/GenBank/DDBJ whole genome shotgun (WGS) entry which is preliminary data.</text>
</comment>
<evidence type="ECO:0000313" key="1">
    <source>
        <dbReference type="EMBL" id="TWI98753.1"/>
    </source>
</evidence>
<name>A0A562TZ47_9SPHI</name>
<accession>A0A562TZ47</accession>
<dbReference type="EMBL" id="VLLI01000008">
    <property type="protein sequence ID" value="TWI98753.1"/>
    <property type="molecule type" value="Genomic_DNA"/>
</dbReference>
<dbReference type="AlphaFoldDB" id="A0A562TZ47"/>
<gene>
    <name evidence="1" type="ORF">JN11_02941</name>
</gene>